<evidence type="ECO:0000313" key="2">
    <source>
        <dbReference type="Proteomes" id="UP000829291"/>
    </source>
</evidence>
<feature type="chain" id="PRO_5027087855" evidence="1">
    <location>
        <begin position="23"/>
        <end position="250"/>
    </location>
</feature>
<evidence type="ECO:0000313" key="3">
    <source>
        <dbReference type="RefSeq" id="XP_015523611.1"/>
    </source>
</evidence>
<dbReference type="Pfam" id="PF06585">
    <property type="entry name" value="JHBP"/>
    <property type="match status" value="1"/>
</dbReference>
<evidence type="ECO:0000256" key="1">
    <source>
        <dbReference type="SAM" id="SignalP"/>
    </source>
</evidence>
<dbReference type="OrthoDB" id="8191090at2759"/>
<protein>
    <submittedName>
        <fullName evidence="3">Circadian clock-controlled protein daywake</fullName>
    </submittedName>
</protein>
<dbReference type="Proteomes" id="UP000829291">
    <property type="component" value="Chromosome 4"/>
</dbReference>
<dbReference type="InterPro" id="IPR010562">
    <property type="entry name" value="Haemolymph_juvenile_hormone-bd"/>
</dbReference>
<name>A0A6J0C8C9_NEOLC</name>
<keyword evidence="1" id="KW-0732">Signal</keyword>
<organism evidence="3">
    <name type="scientific">Neodiprion lecontei</name>
    <name type="common">Redheaded pine sawfly</name>
    <dbReference type="NCBI Taxonomy" id="441921"/>
    <lineage>
        <taxon>Eukaryota</taxon>
        <taxon>Metazoa</taxon>
        <taxon>Ecdysozoa</taxon>
        <taxon>Arthropoda</taxon>
        <taxon>Hexapoda</taxon>
        <taxon>Insecta</taxon>
        <taxon>Pterygota</taxon>
        <taxon>Neoptera</taxon>
        <taxon>Endopterygota</taxon>
        <taxon>Hymenoptera</taxon>
        <taxon>Tenthredinoidea</taxon>
        <taxon>Diprionidae</taxon>
        <taxon>Diprioninae</taxon>
        <taxon>Neodiprion</taxon>
    </lineage>
</organism>
<dbReference type="RefSeq" id="XP_015523611.1">
    <property type="nucleotide sequence ID" value="XM_015668125.2"/>
</dbReference>
<accession>A0A6J0C8C9</accession>
<dbReference type="PANTHER" id="PTHR11008">
    <property type="entry name" value="PROTEIN TAKEOUT-LIKE PROTEIN"/>
    <property type="match status" value="1"/>
</dbReference>
<gene>
    <name evidence="3" type="primary">LOC107227084</name>
</gene>
<proteinExistence type="predicted"/>
<dbReference type="PANTHER" id="PTHR11008:SF14">
    <property type="entry name" value="CIRCADIAN CLOCK-CONTROLLED PROTEIN-LIKE PROTEIN"/>
    <property type="match status" value="1"/>
</dbReference>
<reference evidence="3" key="1">
    <citation type="submission" date="2025-08" db="UniProtKB">
        <authorList>
            <consortium name="RefSeq"/>
        </authorList>
    </citation>
    <scope>IDENTIFICATION</scope>
    <source>
        <tissue evidence="3">Thorax and Abdomen</tissue>
    </source>
</reference>
<dbReference type="GO" id="GO:0005615">
    <property type="term" value="C:extracellular space"/>
    <property type="evidence" value="ECO:0007669"/>
    <property type="project" value="TreeGrafter"/>
</dbReference>
<dbReference type="SMART" id="SM00700">
    <property type="entry name" value="JHBP"/>
    <property type="match status" value="1"/>
</dbReference>
<feature type="signal peptide" evidence="1">
    <location>
        <begin position="1"/>
        <end position="22"/>
    </location>
</feature>
<dbReference type="KEGG" id="nlo:107227084"/>
<dbReference type="Gene3D" id="3.15.10.30">
    <property type="entry name" value="Haemolymph juvenile hormone binding protein"/>
    <property type="match status" value="1"/>
</dbReference>
<dbReference type="InterPro" id="IPR038606">
    <property type="entry name" value="To_sf"/>
</dbReference>
<dbReference type="InParanoid" id="A0A6J0C8C9"/>
<dbReference type="AlphaFoldDB" id="A0A6J0C8C9"/>
<sequence>MGLILIFVQSLLLVSVLKTVSTALPPGVTACSSTHDVDTYGKCVLQQLEAIRPFLPKGIASLKLPALDPLLLPSLTVDRSLEALKIRANMSQVRVYGASSFVIDEIKANPKDLTVELKVTMPHIHVKGEYDVQGRLLLLPLNGIGSFKGNFTNTKTQVIANGKEVADKNGVQRIEMDQIALKIRVGDGNIKLKAPTTHNLAADAAEAFFNSNPRLVLDIASPIIEDTAATISRALVTRALSALTKEEILP</sequence>
<keyword evidence="2" id="KW-1185">Reference proteome</keyword>
<dbReference type="GeneID" id="107227084"/>